<keyword evidence="1" id="KW-0433">Leucine-rich repeat</keyword>
<keyword evidence="7" id="KW-0418">Kinase</keyword>
<evidence type="ECO:0000256" key="6">
    <source>
        <dbReference type="SAM" id="Phobius"/>
    </source>
</evidence>
<dbReference type="FunFam" id="3.80.10.10:FF:000041">
    <property type="entry name" value="LRR receptor-like serine/threonine-protein kinase ERECTA"/>
    <property type="match status" value="1"/>
</dbReference>
<gene>
    <name evidence="7" type="ORF">SEMRO_548_G164490.1</name>
</gene>
<sequence>MATPNKDDEDNGGDELDPLKLVELKRRAETEIDSKQKLMDEGKHVESESMPTKDSKTAHCRVSNTESRGANKLGAVDKNCFLDPEAKGVPVVEPQPGNIAISKAKPAAKITLSFLGTKGSVAMEDDKEDELDPLKIVELKRRAELELQVEHNESSPKKKDTKHLTLSKHHSDTTGTKAEPNNDELDPLKIVELRRQAQTQMATREDISMQPGEYNSQEARRNGCSNVTMEVMAEQPSDEPNGENDPIILKLVQSRARQALEEEQAALPRRTPDRTTTSNKESEDSLSAPRSGKQRQKPTIASSQPGAFAGAPGAGLERLASLRYSQLERLNGDQMQQMLALEESKRSMMMTSKASILQDAQITQSGRNLDKKAESITRVDETTGLSVARAVNEPSQRNLPQASFMGDLEQVNEETDAKESEQQQRALQSTLLWVCGGLILLAIVLVVVFVVALKPNDDTPIQSTSRGVNIMGDQLMVPSAAPSVSLGSYVAALLPDHSLDAMGDKGSPQFEAFQWLLDDANLTVAGDGESVLSYPDWRIQQRFALATFYFATKGDRWMKNDNWLSPLHECQWFARPERPCVCKTGGDIEDYIANSTGPCGDVTNTERYTALRLSGNGLKGTLPKEVYLLTSLSTLQLLHNKLEGTLASDIGWLKNLSRVDLSKNTLSGSIPSEVFSPIMRDFSVFGNNIAGTIPTEIGLATNLKNFFVEEAILTGNLPSEIGMAKSLVTVYLDANQISGSLPTELGLLDQLEVVYLQKNMLTSAIPSEIGRLPNLLSLRLRSNMLSSSIPSELAMCTQLTHILLQKNMLTSAIPSELGQLPNLYDLHLSSNMLSSSIPSELAMATQLWHVYVNANQLTSTLPTELGQLNPDPQYVGFKMLFGSNQITGPIPSEFGNLSNLIGLQLSQNFLTSTIPTELGGLSKLSYLYLQHTDVTGPIPSEFGQLSALESLGLHNNSLSGLIPDTLEQLATNMTDVDFSNNPGLEGLIPEGLCFLNTSLVFDCSASLCGCWWCDCDEAIGMNYTT</sequence>
<evidence type="ECO:0000256" key="3">
    <source>
        <dbReference type="ARBA" id="ARBA00022737"/>
    </source>
</evidence>
<dbReference type="FunFam" id="3.80.10.10:FF:000095">
    <property type="entry name" value="LRR receptor-like serine/threonine-protein kinase GSO1"/>
    <property type="match status" value="1"/>
</dbReference>
<feature type="compositionally biased region" description="Acidic residues" evidence="5">
    <location>
        <begin position="7"/>
        <end position="16"/>
    </location>
</feature>
<dbReference type="PANTHER" id="PTHR48060:SF24">
    <property type="entry name" value="NON-SPECIFIC SERINE_THREONINE PROTEIN KINASE"/>
    <property type="match status" value="1"/>
</dbReference>
<keyword evidence="3" id="KW-0677">Repeat</keyword>
<name>A0A9N8E4R4_9STRA</name>
<dbReference type="PANTHER" id="PTHR48060">
    <property type="entry name" value="DNA DAMAGE-REPAIR/TOLERATION PROTEIN DRT100"/>
    <property type="match status" value="1"/>
</dbReference>
<comment type="caution">
    <text evidence="7">The sequence shown here is derived from an EMBL/GenBank/DDBJ whole genome shotgun (WGS) entry which is preliminary data.</text>
</comment>
<dbReference type="AlphaFoldDB" id="A0A9N8E4R4"/>
<keyword evidence="6" id="KW-1133">Transmembrane helix</keyword>
<organism evidence="7 8">
    <name type="scientific">Seminavis robusta</name>
    <dbReference type="NCBI Taxonomy" id="568900"/>
    <lineage>
        <taxon>Eukaryota</taxon>
        <taxon>Sar</taxon>
        <taxon>Stramenopiles</taxon>
        <taxon>Ochrophyta</taxon>
        <taxon>Bacillariophyta</taxon>
        <taxon>Bacillariophyceae</taxon>
        <taxon>Bacillariophycidae</taxon>
        <taxon>Naviculales</taxon>
        <taxon>Naviculaceae</taxon>
        <taxon>Seminavis</taxon>
    </lineage>
</organism>
<dbReference type="SUPFAM" id="SSF52058">
    <property type="entry name" value="L domain-like"/>
    <property type="match status" value="2"/>
</dbReference>
<dbReference type="EMBL" id="CAICTM010000547">
    <property type="protein sequence ID" value="CAB9512669.1"/>
    <property type="molecule type" value="Genomic_DNA"/>
</dbReference>
<feature type="transmembrane region" description="Helical" evidence="6">
    <location>
        <begin position="431"/>
        <end position="453"/>
    </location>
</feature>
<dbReference type="Proteomes" id="UP001153069">
    <property type="component" value="Unassembled WGS sequence"/>
</dbReference>
<dbReference type="SMART" id="SM00369">
    <property type="entry name" value="LRR_TYP"/>
    <property type="match status" value="6"/>
</dbReference>
<dbReference type="InterPro" id="IPR053211">
    <property type="entry name" value="DNA_repair-toleration"/>
</dbReference>
<dbReference type="Pfam" id="PF13855">
    <property type="entry name" value="LRR_8"/>
    <property type="match status" value="1"/>
</dbReference>
<evidence type="ECO:0000313" key="8">
    <source>
        <dbReference type="Proteomes" id="UP001153069"/>
    </source>
</evidence>
<evidence type="ECO:0000313" key="7">
    <source>
        <dbReference type="EMBL" id="CAB9512669.1"/>
    </source>
</evidence>
<evidence type="ECO:0000256" key="5">
    <source>
        <dbReference type="SAM" id="MobiDB-lite"/>
    </source>
</evidence>
<feature type="compositionally biased region" description="Polar residues" evidence="5">
    <location>
        <begin position="213"/>
        <end position="222"/>
    </location>
</feature>
<evidence type="ECO:0000256" key="2">
    <source>
        <dbReference type="ARBA" id="ARBA00022729"/>
    </source>
</evidence>
<dbReference type="InterPro" id="IPR003591">
    <property type="entry name" value="Leu-rich_rpt_typical-subtyp"/>
</dbReference>
<dbReference type="GO" id="GO:0016301">
    <property type="term" value="F:kinase activity"/>
    <property type="evidence" value="ECO:0007669"/>
    <property type="project" value="UniProtKB-KW"/>
</dbReference>
<keyword evidence="4 6" id="KW-0472">Membrane</keyword>
<protein>
    <submittedName>
        <fullName evidence="7">LRR receptor-like serine threonine-protein kinase</fullName>
    </submittedName>
</protein>
<dbReference type="InterPro" id="IPR001611">
    <property type="entry name" value="Leu-rich_rpt"/>
</dbReference>
<feature type="compositionally biased region" description="Basic and acidic residues" evidence="5">
    <location>
        <begin position="17"/>
        <end position="57"/>
    </location>
</feature>
<evidence type="ECO:0000256" key="4">
    <source>
        <dbReference type="ARBA" id="ARBA00023136"/>
    </source>
</evidence>
<reference evidence="7" key="1">
    <citation type="submission" date="2020-06" db="EMBL/GenBank/DDBJ databases">
        <authorList>
            <consortium name="Plant Systems Biology data submission"/>
        </authorList>
    </citation>
    <scope>NUCLEOTIDE SEQUENCE</scope>
    <source>
        <strain evidence="7">D6</strain>
    </source>
</reference>
<dbReference type="InterPro" id="IPR032675">
    <property type="entry name" value="LRR_dom_sf"/>
</dbReference>
<keyword evidence="8" id="KW-1185">Reference proteome</keyword>
<accession>A0A9N8E4R4</accession>
<feature type="region of interest" description="Disordered" evidence="5">
    <location>
        <begin position="147"/>
        <end position="222"/>
    </location>
</feature>
<keyword evidence="7" id="KW-0675">Receptor</keyword>
<dbReference type="OrthoDB" id="38453at2759"/>
<feature type="compositionally biased region" description="Basic residues" evidence="5">
    <location>
        <begin position="159"/>
        <end position="168"/>
    </location>
</feature>
<feature type="compositionally biased region" description="Basic and acidic residues" evidence="5">
    <location>
        <begin position="186"/>
        <end position="195"/>
    </location>
</feature>
<dbReference type="Gene3D" id="3.80.10.10">
    <property type="entry name" value="Ribonuclease Inhibitor"/>
    <property type="match status" value="2"/>
</dbReference>
<keyword evidence="2" id="KW-0732">Signal</keyword>
<dbReference type="Pfam" id="PF00560">
    <property type="entry name" value="LRR_1"/>
    <property type="match status" value="1"/>
</dbReference>
<feature type="region of interest" description="Disordered" evidence="5">
    <location>
        <begin position="1"/>
        <end position="65"/>
    </location>
</feature>
<feature type="compositionally biased region" description="Basic and acidic residues" evidence="5">
    <location>
        <begin position="147"/>
        <end position="158"/>
    </location>
</feature>
<proteinExistence type="predicted"/>
<evidence type="ECO:0000256" key="1">
    <source>
        <dbReference type="ARBA" id="ARBA00022614"/>
    </source>
</evidence>
<keyword evidence="6" id="KW-0812">Transmembrane</keyword>
<feature type="region of interest" description="Disordered" evidence="5">
    <location>
        <begin position="262"/>
        <end position="312"/>
    </location>
</feature>
<keyword evidence="7" id="KW-0808">Transferase</keyword>